<dbReference type="RefSeq" id="WP_376820999.1">
    <property type="nucleotide sequence ID" value="NZ_JBHTGC010000001.1"/>
</dbReference>
<evidence type="ECO:0000256" key="1">
    <source>
        <dbReference type="SAM" id="MobiDB-lite"/>
    </source>
</evidence>
<name>A0A8J3NLV7_9ACTN</name>
<dbReference type="InterPro" id="IPR011042">
    <property type="entry name" value="6-blade_b-propeller_TolB-like"/>
</dbReference>
<evidence type="ECO:0008006" key="5">
    <source>
        <dbReference type="Google" id="ProtNLM"/>
    </source>
</evidence>
<feature type="signal peptide" evidence="2">
    <location>
        <begin position="1"/>
        <end position="21"/>
    </location>
</feature>
<reference evidence="3 4" key="1">
    <citation type="submission" date="2021-01" db="EMBL/GenBank/DDBJ databases">
        <title>Whole genome shotgun sequence of Catellatospora bangladeshensis NBRC 107357.</title>
        <authorList>
            <person name="Komaki H."/>
            <person name="Tamura T."/>
        </authorList>
    </citation>
    <scope>NUCLEOTIDE SEQUENCE [LARGE SCALE GENOMIC DNA]</scope>
    <source>
        <strain evidence="3 4">NBRC 107357</strain>
    </source>
</reference>
<evidence type="ECO:0000313" key="3">
    <source>
        <dbReference type="EMBL" id="GIF84433.1"/>
    </source>
</evidence>
<feature type="compositionally biased region" description="Pro residues" evidence="1">
    <location>
        <begin position="73"/>
        <end position="82"/>
    </location>
</feature>
<dbReference type="AlphaFoldDB" id="A0A8J3NLV7"/>
<keyword evidence="4" id="KW-1185">Reference proteome</keyword>
<keyword evidence="2" id="KW-0732">Signal</keyword>
<feature type="chain" id="PRO_5035263990" description="Lipoprotein LpqB beta-propeller domain-containing protein" evidence="2">
    <location>
        <begin position="22"/>
        <end position="348"/>
    </location>
</feature>
<dbReference type="Gene3D" id="2.120.10.30">
    <property type="entry name" value="TolB, C-terminal domain"/>
    <property type="match status" value="1"/>
</dbReference>
<comment type="caution">
    <text evidence="3">The sequence shown here is derived from an EMBL/GenBank/DDBJ whole genome shotgun (WGS) entry which is preliminary data.</text>
</comment>
<dbReference type="SUPFAM" id="SSF82171">
    <property type="entry name" value="DPP6 N-terminal domain-like"/>
    <property type="match status" value="1"/>
</dbReference>
<dbReference type="Proteomes" id="UP000601223">
    <property type="component" value="Unassembled WGS sequence"/>
</dbReference>
<feature type="region of interest" description="Disordered" evidence="1">
    <location>
        <begin position="72"/>
        <end position="105"/>
    </location>
</feature>
<evidence type="ECO:0000256" key="2">
    <source>
        <dbReference type="SAM" id="SignalP"/>
    </source>
</evidence>
<accession>A0A8J3NLV7</accession>
<evidence type="ECO:0000313" key="4">
    <source>
        <dbReference type="Proteomes" id="UP000601223"/>
    </source>
</evidence>
<dbReference type="EMBL" id="BONF01000038">
    <property type="protein sequence ID" value="GIF84433.1"/>
    <property type="molecule type" value="Genomic_DNA"/>
</dbReference>
<protein>
    <recommendedName>
        <fullName evidence="5">Lipoprotein LpqB beta-propeller domain-containing protein</fullName>
    </recommendedName>
</protein>
<gene>
    <name evidence="3" type="ORF">Cba03nite_57820</name>
</gene>
<organism evidence="3 4">
    <name type="scientific">Catellatospora bangladeshensis</name>
    <dbReference type="NCBI Taxonomy" id="310355"/>
    <lineage>
        <taxon>Bacteria</taxon>
        <taxon>Bacillati</taxon>
        <taxon>Actinomycetota</taxon>
        <taxon>Actinomycetes</taxon>
        <taxon>Micromonosporales</taxon>
        <taxon>Micromonosporaceae</taxon>
        <taxon>Catellatospora</taxon>
    </lineage>
</organism>
<sequence length="348" mass="37030">MLVGVLLSAGCAGVAPAPATALPAACASGLPAEGTPELLPAERPAGRAALAYQVGYEAPIWLVTSTGERYTMPPLPPRPAQSPDPQASELPEPLPPEPPRHDSVRDLRLSPDGRWLARAVHGTVELRDLTGTRVEQLPDSFNFHWSPDGRWLVLQREHGGDRLLLSRYDLTRGGVQEWAQPVPNMTWHLLGVRPDGSTVLRGSHELAGGGGEQNPHGVDESWLVLDRDGHEVTRGTLPARHSLILLTGDTLVGVGGGRGEQDAEPAVTAAFALVGGAPRWTVTHPPHRLGLSYGIAGNLGGVPVIMQSFERGSPDLAETVELYTVDPASGRTTLACLIPERSEVVLPR</sequence>
<proteinExistence type="predicted"/>